<proteinExistence type="predicted"/>
<protein>
    <submittedName>
        <fullName evidence="1">Uncharacterized protein</fullName>
    </submittedName>
</protein>
<evidence type="ECO:0000313" key="1">
    <source>
        <dbReference type="EMBL" id="MBB4736259.1"/>
    </source>
</evidence>
<organism evidence="1 2">
    <name type="scientific">Micrococcus cohnii</name>
    <dbReference type="NCBI Taxonomy" id="993416"/>
    <lineage>
        <taxon>Bacteria</taxon>
        <taxon>Bacillati</taxon>
        <taxon>Actinomycetota</taxon>
        <taxon>Actinomycetes</taxon>
        <taxon>Micrococcales</taxon>
        <taxon>Micrococcaceae</taxon>
        <taxon>Micrococcus</taxon>
    </lineage>
</organism>
<sequence length="52" mass="5105">MEEAGAFPERRFSVADCAGVGVDVSLACSASAASVTTAEAAGAWVESVSAVL</sequence>
<gene>
    <name evidence="1" type="ORF">HDA30_001767</name>
</gene>
<keyword evidence="2" id="KW-1185">Reference proteome</keyword>
<comment type="caution">
    <text evidence="1">The sequence shown here is derived from an EMBL/GenBank/DDBJ whole genome shotgun (WGS) entry which is preliminary data.</text>
</comment>
<name>A0A7W7GQ61_9MICC</name>
<dbReference type="EMBL" id="JACHNA010000001">
    <property type="protein sequence ID" value="MBB4736259.1"/>
    <property type="molecule type" value="Genomic_DNA"/>
</dbReference>
<accession>A0A7W7GQ61</accession>
<reference evidence="1 2" key="1">
    <citation type="submission" date="2020-08" db="EMBL/GenBank/DDBJ databases">
        <title>Sequencing the genomes of 1000 actinobacteria strains.</title>
        <authorList>
            <person name="Klenk H.-P."/>
        </authorList>
    </citation>
    <scope>NUCLEOTIDE SEQUENCE [LARGE SCALE GENOMIC DNA]</scope>
    <source>
        <strain evidence="1 2">DSM 23974</strain>
    </source>
</reference>
<dbReference type="Proteomes" id="UP000540191">
    <property type="component" value="Unassembled WGS sequence"/>
</dbReference>
<dbReference type="AlphaFoldDB" id="A0A7W7GQ61"/>
<evidence type="ECO:0000313" key="2">
    <source>
        <dbReference type="Proteomes" id="UP000540191"/>
    </source>
</evidence>